<sequence>MRYSLSLPKSSAQGWGRFCHEHKNHEVRIPKHKIRYSHSPFPTEVIPGMCRCKPRKTSREGEGKKEKKKKVQRKPGATSSAQTPGVPAWCIRQLQNSSRPS</sequence>
<dbReference type="AlphaFoldDB" id="A0AAV4QJW9"/>
<dbReference type="Proteomes" id="UP001054837">
    <property type="component" value="Unassembled WGS sequence"/>
</dbReference>
<evidence type="ECO:0000313" key="3">
    <source>
        <dbReference type="Proteomes" id="UP001054837"/>
    </source>
</evidence>
<name>A0AAV4QJW9_9ARAC</name>
<organism evidence="2 3">
    <name type="scientific">Caerostris darwini</name>
    <dbReference type="NCBI Taxonomy" id="1538125"/>
    <lineage>
        <taxon>Eukaryota</taxon>
        <taxon>Metazoa</taxon>
        <taxon>Ecdysozoa</taxon>
        <taxon>Arthropoda</taxon>
        <taxon>Chelicerata</taxon>
        <taxon>Arachnida</taxon>
        <taxon>Araneae</taxon>
        <taxon>Araneomorphae</taxon>
        <taxon>Entelegynae</taxon>
        <taxon>Araneoidea</taxon>
        <taxon>Araneidae</taxon>
        <taxon>Caerostris</taxon>
    </lineage>
</organism>
<dbReference type="EMBL" id="BPLQ01004489">
    <property type="protein sequence ID" value="GIY08345.1"/>
    <property type="molecule type" value="Genomic_DNA"/>
</dbReference>
<proteinExistence type="predicted"/>
<evidence type="ECO:0000313" key="2">
    <source>
        <dbReference type="EMBL" id="GIY08345.1"/>
    </source>
</evidence>
<reference evidence="2 3" key="1">
    <citation type="submission" date="2021-06" db="EMBL/GenBank/DDBJ databases">
        <title>Caerostris darwini draft genome.</title>
        <authorList>
            <person name="Kono N."/>
            <person name="Arakawa K."/>
        </authorList>
    </citation>
    <scope>NUCLEOTIDE SEQUENCE [LARGE SCALE GENOMIC DNA]</scope>
</reference>
<protein>
    <submittedName>
        <fullName evidence="2">Uncharacterized protein</fullName>
    </submittedName>
</protein>
<feature type="region of interest" description="Disordered" evidence="1">
    <location>
        <begin position="47"/>
        <end position="101"/>
    </location>
</feature>
<keyword evidence="3" id="KW-1185">Reference proteome</keyword>
<accession>A0AAV4QJW9</accession>
<gene>
    <name evidence="2" type="ORF">CDAR_556881</name>
</gene>
<evidence type="ECO:0000256" key="1">
    <source>
        <dbReference type="SAM" id="MobiDB-lite"/>
    </source>
</evidence>
<comment type="caution">
    <text evidence="2">The sequence shown here is derived from an EMBL/GenBank/DDBJ whole genome shotgun (WGS) entry which is preliminary data.</text>
</comment>